<gene>
    <name evidence="4" type="ORF">PSON_ATCC_30995.1.T1170165</name>
</gene>
<evidence type="ECO:0000313" key="5">
    <source>
        <dbReference type="Proteomes" id="UP000692954"/>
    </source>
</evidence>
<keyword evidence="5" id="KW-1185">Reference proteome</keyword>
<accession>A0A8S1QV18</accession>
<name>A0A8S1QV18_9CILI</name>
<evidence type="ECO:0000256" key="2">
    <source>
        <dbReference type="ARBA" id="ARBA00023242"/>
    </source>
</evidence>
<dbReference type="Proteomes" id="UP000692954">
    <property type="component" value="Unassembled WGS sequence"/>
</dbReference>
<reference evidence="4" key="1">
    <citation type="submission" date="2021-01" db="EMBL/GenBank/DDBJ databases">
        <authorList>
            <consortium name="Genoscope - CEA"/>
            <person name="William W."/>
        </authorList>
    </citation>
    <scope>NUCLEOTIDE SEQUENCE</scope>
</reference>
<dbReference type="PANTHER" id="PTHR14017:SF28">
    <property type="entry name" value="CHROMOSOME UNDETERMINED SCAFFOLD_98, WHOLE GENOME SHOTGUN SEQUENCE"/>
    <property type="match status" value="1"/>
</dbReference>
<dbReference type="AlphaFoldDB" id="A0A8S1QV18"/>
<dbReference type="Pfam" id="PF02373">
    <property type="entry name" value="JmjC"/>
    <property type="match status" value="1"/>
</dbReference>
<dbReference type="OrthoDB" id="418911at2759"/>
<feature type="domain" description="JmjC" evidence="3">
    <location>
        <begin position="202"/>
        <end position="360"/>
    </location>
</feature>
<comment type="caution">
    <text evidence="4">The sequence shown here is derived from an EMBL/GenBank/DDBJ whole genome shotgun (WGS) entry which is preliminary data.</text>
</comment>
<dbReference type="EMBL" id="CAJJDN010000117">
    <property type="protein sequence ID" value="CAD8118527.1"/>
    <property type="molecule type" value="Genomic_DNA"/>
</dbReference>
<protein>
    <recommendedName>
        <fullName evidence="3">JmjC domain-containing protein</fullName>
    </recommendedName>
</protein>
<dbReference type="SMART" id="SM00558">
    <property type="entry name" value="JmjC"/>
    <property type="match status" value="1"/>
</dbReference>
<dbReference type="PANTHER" id="PTHR14017">
    <property type="entry name" value="LYSINE-SPECIFIC DEMETHYLASE"/>
    <property type="match status" value="1"/>
</dbReference>
<evidence type="ECO:0000256" key="1">
    <source>
        <dbReference type="ARBA" id="ARBA00004123"/>
    </source>
</evidence>
<keyword evidence="2" id="KW-0539">Nucleus</keyword>
<evidence type="ECO:0000259" key="3">
    <source>
        <dbReference type="PROSITE" id="PS51184"/>
    </source>
</evidence>
<proteinExistence type="predicted"/>
<dbReference type="FunFam" id="2.60.120.650:FF:000082">
    <property type="entry name" value="Uncharacterized protein"/>
    <property type="match status" value="1"/>
</dbReference>
<dbReference type="InterPro" id="IPR051630">
    <property type="entry name" value="Corepressor-Demethylase"/>
</dbReference>
<dbReference type="GO" id="GO:0005634">
    <property type="term" value="C:nucleus"/>
    <property type="evidence" value="ECO:0007669"/>
    <property type="project" value="UniProtKB-SubCell"/>
</dbReference>
<sequence length="596" mass="71200">MYIEYVRKNFKPTSQEFELLNSQEIIELYEYIQQQGGFIKYYSQQYNKFQSYENNQILHLFHKYLLNYELRTTNVDGQYLQRCAYIEFDKAINCFTESPENWIKDQVTLWSLPKDVVAKLNKNLFTFQDLSKNHRNFEMDIRGQNPFTDTIMAKEENFYQAFTMTIKQYKEYAEDPKSFFKNYPHFCKNKVYQAVNVDMEDWKEEIYRIVDFLPKFFTKKNGLNYLRQNCKGANIPEIYMRVQNCWIGGQQDFQGLSQININHGPGDCLWTIIDANYIDKLFHIMPDLYKKEGRWYVNIAYFLQNQIPVKQVIQKEGDILIIGAGCFFQAKNIGNSIHTSFNFLMMDAFSLQQIYKRQIRNDFFQLWSVIAIRNLFLDIYIHEKPSILKDYLKGFIDEEIRRQLSKKNQTNFELFISSKDVLICSKCFKEIFIFFQFIKDWVIYCPDCYTDEDDIVYMKYNIIQLKCLIQADTIQCSKLLCSNYVGESKCTLKQKLYQKVQIQPEDNSSIVESRQFLDEFIIGLNIESSNSQNQQNAKSQQIDCVHEGKKQIKKIKEKIAMMKLQHVKQQKHKKNENYSELQVLKYIQKTKRSILN</sequence>
<dbReference type="PROSITE" id="PS51184">
    <property type="entry name" value="JMJC"/>
    <property type="match status" value="1"/>
</dbReference>
<dbReference type="InterPro" id="IPR003347">
    <property type="entry name" value="JmjC_dom"/>
</dbReference>
<comment type="subcellular location">
    <subcellularLocation>
        <location evidence="1">Nucleus</location>
    </subcellularLocation>
</comment>
<organism evidence="4 5">
    <name type="scientific">Paramecium sonneborni</name>
    <dbReference type="NCBI Taxonomy" id="65129"/>
    <lineage>
        <taxon>Eukaryota</taxon>
        <taxon>Sar</taxon>
        <taxon>Alveolata</taxon>
        <taxon>Ciliophora</taxon>
        <taxon>Intramacronucleata</taxon>
        <taxon>Oligohymenophorea</taxon>
        <taxon>Peniculida</taxon>
        <taxon>Parameciidae</taxon>
        <taxon>Paramecium</taxon>
    </lineage>
</organism>
<evidence type="ECO:0000313" key="4">
    <source>
        <dbReference type="EMBL" id="CAD8118527.1"/>
    </source>
</evidence>